<feature type="region of interest" description="Disordered" evidence="1">
    <location>
        <begin position="80"/>
        <end position="131"/>
    </location>
</feature>
<keyword evidence="3" id="KW-1185">Reference proteome</keyword>
<name>A0A6J8EL11_MYTCO</name>
<feature type="compositionally biased region" description="Polar residues" evidence="1">
    <location>
        <begin position="107"/>
        <end position="131"/>
    </location>
</feature>
<dbReference type="EMBL" id="CACVKT020009219">
    <property type="protein sequence ID" value="CAC5421148.1"/>
    <property type="molecule type" value="Genomic_DNA"/>
</dbReference>
<sequence>MYKGPNNTFKIKNTETQKEVKSLIHSKRLKDYYNPQDRPNYLLPVYEDILLGAAEQDDDEATHIECSTELTELQNMQNEDNNQTQNEGQTQSSIQSDTSIPDKHNSQFKSSQKSDQGTLQNQTRLQNSQNIPFQSNEIEKLVEYSLYQGKPIYKVKLTGKPGTSWQDGSRILENLKQDYHRQYNAKRQKSKRPGKHKFWESTKSHSVQVIKSYKAFTKPKPNSLQNIRNCQQFSQVPNKKSVKVRLDKDQKESRYLVEYSNDNVCQGPRSTLFMSDDLRPDVFRQFLKVLKQEEKMCSNSKKSITTK</sequence>
<proteinExistence type="predicted"/>
<dbReference type="AlphaFoldDB" id="A0A6J8EL11"/>
<feature type="compositionally biased region" description="Low complexity" evidence="1">
    <location>
        <begin position="89"/>
        <end position="99"/>
    </location>
</feature>
<evidence type="ECO:0000313" key="3">
    <source>
        <dbReference type="Proteomes" id="UP000507470"/>
    </source>
</evidence>
<accession>A0A6J8EL11</accession>
<protein>
    <submittedName>
        <fullName evidence="2">Uncharacterized protein</fullName>
    </submittedName>
</protein>
<evidence type="ECO:0000313" key="2">
    <source>
        <dbReference type="EMBL" id="CAC5421148.1"/>
    </source>
</evidence>
<dbReference type="Proteomes" id="UP000507470">
    <property type="component" value="Unassembled WGS sequence"/>
</dbReference>
<evidence type="ECO:0000256" key="1">
    <source>
        <dbReference type="SAM" id="MobiDB-lite"/>
    </source>
</evidence>
<gene>
    <name evidence="2" type="ORF">MCOR_53296</name>
</gene>
<dbReference type="OrthoDB" id="10489361at2759"/>
<reference evidence="2 3" key="1">
    <citation type="submission" date="2020-06" db="EMBL/GenBank/DDBJ databases">
        <authorList>
            <person name="Li R."/>
            <person name="Bekaert M."/>
        </authorList>
    </citation>
    <scope>NUCLEOTIDE SEQUENCE [LARGE SCALE GENOMIC DNA]</scope>
    <source>
        <strain evidence="3">wild</strain>
    </source>
</reference>
<organism evidence="2 3">
    <name type="scientific">Mytilus coruscus</name>
    <name type="common">Sea mussel</name>
    <dbReference type="NCBI Taxonomy" id="42192"/>
    <lineage>
        <taxon>Eukaryota</taxon>
        <taxon>Metazoa</taxon>
        <taxon>Spiralia</taxon>
        <taxon>Lophotrochozoa</taxon>
        <taxon>Mollusca</taxon>
        <taxon>Bivalvia</taxon>
        <taxon>Autobranchia</taxon>
        <taxon>Pteriomorphia</taxon>
        <taxon>Mytilida</taxon>
        <taxon>Mytiloidea</taxon>
        <taxon>Mytilidae</taxon>
        <taxon>Mytilinae</taxon>
        <taxon>Mytilus</taxon>
    </lineage>
</organism>